<keyword evidence="6 7" id="KW-0627">Porphyrin biosynthesis</keyword>
<keyword evidence="4 7" id="KW-0210">Decarboxylase</keyword>
<protein>
    <recommendedName>
        <fullName evidence="3 7">Uroporphyrinogen decarboxylase</fullName>
        <shortName evidence="7">UPD</shortName>
        <shortName evidence="7">URO-D</shortName>
        <ecNumber evidence="3 7">4.1.1.37</ecNumber>
    </recommendedName>
</protein>
<evidence type="ECO:0000313" key="9">
    <source>
        <dbReference type="EMBL" id="GHF15503.1"/>
    </source>
</evidence>
<evidence type="ECO:0000256" key="5">
    <source>
        <dbReference type="ARBA" id="ARBA00023239"/>
    </source>
</evidence>
<dbReference type="AlphaFoldDB" id="A0A919ALD4"/>
<dbReference type="RefSeq" id="WP_191250164.1">
    <property type="nucleotide sequence ID" value="NZ_BNCI01000001.1"/>
</dbReference>
<dbReference type="CDD" id="cd00717">
    <property type="entry name" value="URO-D"/>
    <property type="match status" value="1"/>
</dbReference>
<dbReference type="GO" id="GO:0004853">
    <property type="term" value="F:uroporphyrinogen decarboxylase activity"/>
    <property type="evidence" value="ECO:0007669"/>
    <property type="project" value="UniProtKB-UniRule"/>
</dbReference>
<feature type="binding site" evidence="7">
    <location>
        <position position="320"/>
    </location>
    <ligand>
        <name>substrate</name>
    </ligand>
</feature>
<comment type="caution">
    <text evidence="7">Lacks conserved residue(s) required for the propagation of feature annotation.</text>
</comment>
<comment type="subcellular location">
    <subcellularLocation>
        <location evidence="7">Cytoplasm</location>
    </subcellularLocation>
</comment>
<keyword evidence="10" id="KW-1185">Reference proteome</keyword>
<dbReference type="PANTHER" id="PTHR21091:SF169">
    <property type="entry name" value="UROPORPHYRINOGEN DECARBOXYLASE"/>
    <property type="match status" value="1"/>
</dbReference>
<comment type="similarity">
    <text evidence="2 7">Belongs to the uroporphyrinogen decarboxylase family.</text>
</comment>
<reference evidence="9" key="1">
    <citation type="journal article" date="2014" name="Int. J. Syst. Evol. Microbiol.">
        <title>Complete genome sequence of Corynebacterium casei LMG S-19264T (=DSM 44701T), isolated from a smear-ripened cheese.</title>
        <authorList>
            <consortium name="US DOE Joint Genome Institute (JGI-PGF)"/>
            <person name="Walter F."/>
            <person name="Albersmeier A."/>
            <person name="Kalinowski J."/>
            <person name="Ruckert C."/>
        </authorList>
    </citation>
    <scope>NUCLEOTIDE SEQUENCE</scope>
    <source>
        <strain evidence="9">KCTC 42590</strain>
    </source>
</reference>
<feature type="site" description="Transition state stabilizer" evidence="7">
    <location>
        <position position="73"/>
    </location>
</feature>
<dbReference type="Proteomes" id="UP000630923">
    <property type="component" value="Unassembled WGS sequence"/>
</dbReference>
<evidence type="ECO:0000313" key="10">
    <source>
        <dbReference type="Proteomes" id="UP000630923"/>
    </source>
</evidence>
<dbReference type="Gene3D" id="3.20.20.210">
    <property type="match status" value="1"/>
</dbReference>
<dbReference type="Pfam" id="PF01208">
    <property type="entry name" value="URO-D"/>
    <property type="match status" value="1"/>
</dbReference>
<evidence type="ECO:0000256" key="2">
    <source>
        <dbReference type="ARBA" id="ARBA00009935"/>
    </source>
</evidence>
<dbReference type="HAMAP" id="MF_00218">
    <property type="entry name" value="URO_D"/>
    <property type="match status" value="1"/>
</dbReference>
<dbReference type="InterPro" id="IPR000257">
    <property type="entry name" value="Uroporphyrinogen_deCOase"/>
</dbReference>
<comment type="pathway">
    <text evidence="1 7">Porphyrin-containing compound metabolism; protoporphyrin-IX biosynthesis; coproporphyrinogen-III from 5-aminolevulinate: step 4/4.</text>
</comment>
<dbReference type="EMBL" id="BNCI01000001">
    <property type="protein sequence ID" value="GHF15503.1"/>
    <property type="molecule type" value="Genomic_DNA"/>
</dbReference>
<sequence>MTKILLKTLKGNTGDRVPFWFMRQAGRYLSEYREVRATAKNFMHFCYSPDLATEVTLQPIRRFGMDGAILFADILVVPDGLGQKVWFEAGLGPQLEPVQNETAFDKLSLDGFHDKVGNVYETLRRLSRELPKDVTLLGFAGAPWTVATYMVEGKGSKDHGAARQLGYGNPALFDRMLSILVDATSEYLIKQIENGADAVQIFDSWAAAIPEPYFRKWIIEPTREIVSRVKAKFPETPVIGFPRLSGTLLETYVRETGINAVSLDTGVSLDWAAQHIQPLMPVQGNLDPHLVVAGGDAMEKEALRILDGLKGGGHIFNLGHGFVPETPVEHVARLSEIVKNYRR</sequence>
<comment type="subunit">
    <text evidence="7">Homodimer.</text>
</comment>
<evidence type="ECO:0000256" key="4">
    <source>
        <dbReference type="ARBA" id="ARBA00022793"/>
    </source>
</evidence>
<dbReference type="PANTHER" id="PTHR21091">
    <property type="entry name" value="METHYLTETRAHYDROFOLATE:HOMOCYSTEINE METHYLTRANSFERASE RELATED"/>
    <property type="match status" value="1"/>
</dbReference>
<evidence type="ECO:0000256" key="7">
    <source>
        <dbReference type="HAMAP-Rule" id="MF_00218"/>
    </source>
</evidence>
<feature type="domain" description="Uroporphyrinogen decarboxylase (URO-D)" evidence="8">
    <location>
        <begin position="137"/>
        <end position="153"/>
    </location>
</feature>
<organism evidence="9 10">
    <name type="scientific">Kordiimonas sediminis</name>
    <dbReference type="NCBI Taxonomy" id="1735581"/>
    <lineage>
        <taxon>Bacteria</taxon>
        <taxon>Pseudomonadati</taxon>
        <taxon>Pseudomonadota</taxon>
        <taxon>Alphaproteobacteria</taxon>
        <taxon>Kordiimonadales</taxon>
        <taxon>Kordiimonadaceae</taxon>
        <taxon>Kordiimonas</taxon>
    </lineage>
</organism>
<name>A0A919ALD4_9PROT</name>
<dbReference type="NCBIfam" id="TIGR01464">
    <property type="entry name" value="hemE"/>
    <property type="match status" value="1"/>
</dbReference>
<comment type="caution">
    <text evidence="9">The sequence shown here is derived from an EMBL/GenBank/DDBJ whole genome shotgun (WGS) entry which is preliminary data.</text>
</comment>
<reference evidence="9" key="2">
    <citation type="submission" date="2020-09" db="EMBL/GenBank/DDBJ databases">
        <authorList>
            <person name="Sun Q."/>
            <person name="Kim S."/>
        </authorList>
    </citation>
    <scope>NUCLEOTIDE SEQUENCE</scope>
    <source>
        <strain evidence="9">KCTC 42590</strain>
    </source>
</reference>
<feature type="binding site" evidence="7">
    <location>
        <begin position="23"/>
        <end position="27"/>
    </location>
    <ligand>
        <name>substrate</name>
    </ligand>
</feature>
<feature type="binding site" evidence="7">
    <location>
        <position position="73"/>
    </location>
    <ligand>
        <name>substrate</name>
    </ligand>
</feature>
<dbReference type="GO" id="GO:0005829">
    <property type="term" value="C:cytosol"/>
    <property type="evidence" value="ECO:0007669"/>
    <property type="project" value="TreeGrafter"/>
</dbReference>
<evidence type="ECO:0000256" key="1">
    <source>
        <dbReference type="ARBA" id="ARBA00004804"/>
    </source>
</evidence>
<evidence type="ECO:0000256" key="3">
    <source>
        <dbReference type="ARBA" id="ARBA00012288"/>
    </source>
</evidence>
<dbReference type="InterPro" id="IPR038071">
    <property type="entry name" value="UROD/MetE-like_sf"/>
</dbReference>
<feature type="binding site" evidence="7">
    <location>
        <position position="149"/>
    </location>
    <ligand>
        <name>substrate</name>
    </ligand>
</feature>
<keyword evidence="7" id="KW-0963">Cytoplasm</keyword>
<gene>
    <name evidence="7 9" type="primary">hemE</name>
    <name evidence="9" type="ORF">GCM10017044_07080</name>
</gene>
<evidence type="ECO:0000256" key="6">
    <source>
        <dbReference type="ARBA" id="ARBA00023244"/>
    </source>
</evidence>
<comment type="function">
    <text evidence="7">Catalyzes the decarboxylation of four acetate groups of uroporphyrinogen-III to yield coproporphyrinogen-III.</text>
</comment>
<feature type="binding site" evidence="7">
    <location>
        <position position="204"/>
    </location>
    <ligand>
        <name>substrate</name>
    </ligand>
</feature>
<dbReference type="EC" id="4.1.1.37" evidence="3 7"/>
<evidence type="ECO:0000259" key="8">
    <source>
        <dbReference type="PROSITE" id="PS00907"/>
    </source>
</evidence>
<accession>A0A919ALD4</accession>
<comment type="catalytic activity">
    <reaction evidence="7">
        <text>uroporphyrinogen III + 4 H(+) = coproporphyrinogen III + 4 CO2</text>
        <dbReference type="Rhea" id="RHEA:19865"/>
        <dbReference type="ChEBI" id="CHEBI:15378"/>
        <dbReference type="ChEBI" id="CHEBI:16526"/>
        <dbReference type="ChEBI" id="CHEBI:57308"/>
        <dbReference type="ChEBI" id="CHEBI:57309"/>
        <dbReference type="EC" id="4.1.1.37"/>
    </reaction>
</comment>
<keyword evidence="5 7" id="KW-0456">Lyase</keyword>
<dbReference type="InterPro" id="IPR006361">
    <property type="entry name" value="Uroporphyrinogen_deCO2ase_HemE"/>
</dbReference>
<proteinExistence type="inferred from homology"/>
<dbReference type="PROSITE" id="PS00907">
    <property type="entry name" value="UROD_2"/>
    <property type="match status" value="1"/>
</dbReference>
<dbReference type="GO" id="GO:0019353">
    <property type="term" value="P:protoporphyrinogen IX biosynthetic process from glutamate"/>
    <property type="evidence" value="ECO:0007669"/>
    <property type="project" value="TreeGrafter"/>
</dbReference>
<dbReference type="SUPFAM" id="SSF51726">
    <property type="entry name" value="UROD/MetE-like"/>
    <property type="match status" value="1"/>
</dbReference>